<dbReference type="InterPro" id="IPR030678">
    <property type="entry name" value="Peptide/Ni-bd"/>
</dbReference>
<evidence type="ECO:0000256" key="1">
    <source>
        <dbReference type="SAM" id="SignalP"/>
    </source>
</evidence>
<dbReference type="PROSITE" id="PS51257">
    <property type="entry name" value="PROKAR_LIPOPROTEIN"/>
    <property type="match status" value="1"/>
</dbReference>
<name>A0A1D9MI72_9ACTO</name>
<evidence type="ECO:0000313" key="3">
    <source>
        <dbReference type="EMBL" id="AOZ71898.1"/>
    </source>
</evidence>
<sequence>MNRVVKTATAVLSVAALVAMAGCGAEEKLGKTNDEVKKTTADYLHASYEDLKDGGTLTLPIETVPEQMNVFQATATLDTMNMWYWYNPVISLFDDEGVWQANPDYVTKVEDKVVDGKTVVTYDLNEKAKFNDGTPFDWKVWEGTWKAGSGEDKAYQLGDTSGYAAVEKVERGANDFQAVVTYKKTFPWWKKNFGFVMHPALAASGEAFNTTYVNNPHPEWGAGPFKATEYDSKAGKFIFEPNEKWWGKPTKLEKVVVRALEGNADLNAFRNKEIDLVAVGNKNRLSQVKDDNVPIYTGQSLGETALTLNSKRPLLGDIKVRKALMLAVDRQTIMDVRFQGMNYKGDLLGSLILKPTQPGYEDNLGDLGKFDAEAAKKLLDEAGWKLQEGKEFRTNDKGEELELMMPSFGTTETLTAIYNTLMALWKNVGVKLNIEQKKPADYPQIMANAEFDVMMNGYYADNPFAMGDICQFYEQGQNLTKSGLGSEEIDKLCNESITAKDEAEALKLGNETEKKALEMAGMMPVMSGPAMVATKPGLANRGAMGFARLAPELIGWTDAPAASPEGK</sequence>
<dbReference type="Proteomes" id="UP000176288">
    <property type="component" value="Chromosome"/>
</dbReference>
<dbReference type="Gene3D" id="3.40.190.10">
    <property type="entry name" value="Periplasmic binding protein-like II"/>
    <property type="match status" value="1"/>
</dbReference>
<feature type="domain" description="Solute-binding protein family 5" evidence="2">
    <location>
        <begin position="112"/>
        <end position="477"/>
    </location>
</feature>
<protein>
    <recommendedName>
        <fullName evidence="2">Solute-binding protein family 5 domain-containing protein</fullName>
    </recommendedName>
</protein>
<evidence type="ECO:0000313" key="4">
    <source>
        <dbReference type="Proteomes" id="UP000176288"/>
    </source>
</evidence>
<keyword evidence="4" id="KW-1185">Reference proteome</keyword>
<dbReference type="STRING" id="1912795.BK816_00175"/>
<reference evidence="3 4" key="1">
    <citation type="submission" date="2016-10" db="EMBL/GenBank/DDBJ databases">
        <title>Actinomyces aegypiusis sp. nov., isolated from the Aegypius monachus in Qinghai Tibet Plateau China.</title>
        <authorList>
            <person name="Wang Y."/>
        </authorList>
    </citation>
    <scope>NUCLEOTIDE SEQUENCE [LARGE SCALE GENOMIC DNA]</scope>
    <source>
        <strain evidence="3 4">VUL4_3</strain>
    </source>
</reference>
<dbReference type="PANTHER" id="PTHR30290">
    <property type="entry name" value="PERIPLASMIC BINDING COMPONENT OF ABC TRANSPORTER"/>
    <property type="match status" value="1"/>
</dbReference>
<dbReference type="Gene3D" id="3.10.105.10">
    <property type="entry name" value="Dipeptide-binding Protein, Domain 3"/>
    <property type="match status" value="1"/>
</dbReference>
<dbReference type="PIRSF" id="PIRSF002741">
    <property type="entry name" value="MppA"/>
    <property type="match status" value="1"/>
</dbReference>
<dbReference type="InterPro" id="IPR039424">
    <property type="entry name" value="SBP_5"/>
</dbReference>
<dbReference type="GO" id="GO:0042597">
    <property type="term" value="C:periplasmic space"/>
    <property type="evidence" value="ECO:0007669"/>
    <property type="project" value="UniProtKB-ARBA"/>
</dbReference>
<feature type="signal peptide" evidence="1">
    <location>
        <begin position="1"/>
        <end position="21"/>
    </location>
</feature>
<proteinExistence type="predicted"/>
<dbReference type="AlphaFoldDB" id="A0A1D9MI72"/>
<dbReference type="OrthoDB" id="7888869at2"/>
<dbReference type="Gene3D" id="3.90.76.10">
    <property type="entry name" value="Dipeptide-binding Protein, Domain 1"/>
    <property type="match status" value="1"/>
</dbReference>
<evidence type="ECO:0000259" key="2">
    <source>
        <dbReference type="Pfam" id="PF00496"/>
    </source>
</evidence>
<gene>
    <name evidence="3" type="ORF">BK816_00175</name>
</gene>
<keyword evidence="1" id="KW-0732">Signal</keyword>
<accession>A0A1D9MI72</accession>
<feature type="chain" id="PRO_5009443672" description="Solute-binding protein family 5 domain-containing protein" evidence="1">
    <location>
        <begin position="22"/>
        <end position="567"/>
    </location>
</feature>
<dbReference type="KEGG" id="avu:BK816_00175"/>
<dbReference type="PANTHER" id="PTHR30290:SF65">
    <property type="entry name" value="MONOACYL PHOSPHATIDYLINOSITOL TETRAMANNOSIDE-BINDING PROTEIN LPQW-RELATED"/>
    <property type="match status" value="1"/>
</dbReference>
<dbReference type="SUPFAM" id="SSF53850">
    <property type="entry name" value="Periplasmic binding protein-like II"/>
    <property type="match status" value="1"/>
</dbReference>
<dbReference type="Pfam" id="PF00496">
    <property type="entry name" value="SBP_bac_5"/>
    <property type="match status" value="1"/>
</dbReference>
<dbReference type="GO" id="GO:0043190">
    <property type="term" value="C:ATP-binding cassette (ABC) transporter complex"/>
    <property type="evidence" value="ECO:0007669"/>
    <property type="project" value="InterPro"/>
</dbReference>
<dbReference type="GO" id="GO:1904680">
    <property type="term" value="F:peptide transmembrane transporter activity"/>
    <property type="evidence" value="ECO:0007669"/>
    <property type="project" value="TreeGrafter"/>
</dbReference>
<organism evidence="3 4">
    <name type="scientific">Boudabousia tangfeifanii</name>
    <dbReference type="NCBI Taxonomy" id="1912795"/>
    <lineage>
        <taxon>Bacteria</taxon>
        <taxon>Bacillati</taxon>
        <taxon>Actinomycetota</taxon>
        <taxon>Actinomycetes</taxon>
        <taxon>Actinomycetales</taxon>
        <taxon>Actinomycetaceae</taxon>
        <taxon>Boudabousia</taxon>
    </lineage>
</organism>
<dbReference type="GO" id="GO:0015833">
    <property type="term" value="P:peptide transport"/>
    <property type="evidence" value="ECO:0007669"/>
    <property type="project" value="TreeGrafter"/>
</dbReference>
<dbReference type="RefSeq" id="WP_071163364.1">
    <property type="nucleotide sequence ID" value="NZ_CP017812.1"/>
</dbReference>
<dbReference type="InterPro" id="IPR000914">
    <property type="entry name" value="SBP_5_dom"/>
</dbReference>
<dbReference type="CDD" id="cd08501">
    <property type="entry name" value="PBP2_Lpqw"/>
    <property type="match status" value="1"/>
</dbReference>
<dbReference type="EMBL" id="CP017812">
    <property type="protein sequence ID" value="AOZ71898.1"/>
    <property type="molecule type" value="Genomic_DNA"/>
</dbReference>